<dbReference type="OrthoDB" id="8782691at2"/>
<keyword evidence="2" id="KW-1185">Reference proteome</keyword>
<evidence type="ECO:0000313" key="2">
    <source>
        <dbReference type="Proteomes" id="UP000001351"/>
    </source>
</evidence>
<proteinExistence type="predicted"/>
<dbReference type="RefSeq" id="WP_013374977.1">
    <property type="nucleotide sequence ID" value="NC_014623.1"/>
</dbReference>
<dbReference type="STRING" id="378806.STAUR_1988"/>
<organism evidence="1 2">
    <name type="scientific">Stigmatella aurantiaca (strain DW4/3-1)</name>
    <dbReference type="NCBI Taxonomy" id="378806"/>
    <lineage>
        <taxon>Bacteria</taxon>
        <taxon>Pseudomonadati</taxon>
        <taxon>Myxococcota</taxon>
        <taxon>Myxococcia</taxon>
        <taxon>Myxococcales</taxon>
        <taxon>Cystobacterineae</taxon>
        <taxon>Archangiaceae</taxon>
        <taxon>Stigmatella</taxon>
    </lineage>
</organism>
<dbReference type="HOGENOM" id="CLU_024793_0_0_7"/>
<dbReference type="KEGG" id="sur:STAUR_1988"/>
<reference evidence="1 2" key="1">
    <citation type="journal article" date="2011" name="Mol. Biol. Evol.">
        <title>Comparative genomic analysis of fruiting body formation in Myxococcales.</title>
        <authorList>
            <person name="Huntley S."/>
            <person name="Hamann N."/>
            <person name="Wegener-Feldbrugge S."/>
            <person name="Treuner-Lange A."/>
            <person name="Kube M."/>
            <person name="Reinhardt R."/>
            <person name="Klages S."/>
            <person name="Muller R."/>
            <person name="Ronning C.M."/>
            <person name="Nierman W.C."/>
            <person name="Sogaard-Andersen L."/>
        </authorList>
    </citation>
    <scope>NUCLEOTIDE SEQUENCE [LARGE SCALE GENOMIC DNA]</scope>
    <source>
        <strain evidence="1 2">DW4/3-1</strain>
    </source>
</reference>
<sequence>MGEESTLKAIQSKYEALRADINEAVRRRWAAAEARALGPKGIRLVAQATGLSLPTVRRGMRELRQGIPQEVFRARRPGGGRRKLTAKDATLLADLEALVDPATRGDPTSPLRWTCKSTLKLAEELHNQGHGLSAHTVGEVLHRQGYSLQSNRKTREGAQHPDRNAQFEYLNARVKEFQERGSPVISVDAKKKELVGDFKNAGREWNPKGQPPRVRVHDFVDEELGKALPYGVYDMGANEGWVSVGVTHDTPAFAIATIRTWWLEMGSVRYPKAKELLIIADSGGSNSARARLWKVELQHLADEMGLRMAVSHLPPGTSKWNKIEHRMFCHITHNWRGRPLESREVIVNPIGSTTTAKRLHIQASLDMSNYPTGIKVRDEDMEALNLERDDFHGEWNYMLLPNAPSPPSR</sequence>
<dbReference type="NCBIfam" id="NF033519">
    <property type="entry name" value="transpos_ISAzo13"/>
    <property type="match status" value="1"/>
</dbReference>
<accession>E3FWS9</accession>
<name>E3FWS9_STIAD</name>
<dbReference type="eggNOG" id="COG1609">
    <property type="taxonomic scope" value="Bacteria"/>
</dbReference>
<dbReference type="InterPro" id="IPR011518">
    <property type="entry name" value="Transposase_36"/>
</dbReference>
<gene>
    <name evidence="1" type="ordered locus">STAUR_1988</name>
</gene>
<dbReference type="AlphaFoldDB" id="E3FWS9"/>
<protein>
    <submittedName>
        <fullName evidence="1">Transposase</fullName>
    </submittedName>
</protein>
<dbReference type="Proteomes" id="UP000001351">
    <property type="component" value="Chromosome"/>
</dbReference>
<dbReference type="Pfam" id="PF07592">
    <property type="entry name" value="DDE_Tnp_ISAZ013"/>
    <property type="match status" value="1"/>
</dbReference>
<evidence type="ECO:0000313" key="1">
    <source>
        <dbReference type="EMBL" id="ADO69792.1"/>
    </source>
</evidence>
<dbReference type="EMBL" id="CP002271">
    <property type="protein sequence ID" value="ADO69792.1"/>
    <property type="molecule type" value="Genomic_DNA"/>
</dbReference>